<evidence type="ECO:0000313" key="3">
    <source>
        <dbReference type="Proteomes" id="UP001204524"/>
    </source>
</evidence>
<evidence type="ECO:0000313" key="2">
    <source>
        <dbReference type="EMBL" id="MCP3421862.1"/>
    </source>
</evidence>
<comment type="caution">
    <text evidence="2">The sequence shown here is derived from an EMBL/GenBank/DDBJ whole genome shotgun (WGS) entry which is preliminary data.</text>
</comment>
<feature type="domain" description="Glycosyl transferase family 28 C-terminal" evidence="1">
    <location>
        <begin position="242"/>
        <end position="281"/>
    </location>
</feature>
<accession>A0ABT1KVR3</accession>
<keyword evidence="3" id="KW-1185">Reference proteome</keyword>
<dbReference type="InterPro" id="IPR007235">
    <property type="entry name" value="Glyco_trans_28_C"/>
</dbReference>
<sequence length="351" mass="38045">MSRDATATIGYYVHHVGSGHRHRAQVLAARLRHEGIAVAGLSSLPRPDAWVGDWVQLPADDDGDPRDVNAYGHLHWAPLLHDGTRSRSAALSAWLDAARPDLLVVDVSVEVILLARLHGVPAVGVVLPGRRDDRAHLLGLGVAEALVGFWPRTARDMTPGLPADLRERLVPVGALSRHPVRPVLRSRSHDRSRGRERTVALMLGSGGHDVSADDVRLARGATPDWRWHVLGADRSTWVEDPSAVLAGADVVVTHAGQNALAETAAARRPAVVLPQRRPHDEQHTTGEVLASGWPAVVRTAWPEAAEWSDVLDRAAALDPRPWAQWCDGWAADRFAEVVLATRDRLRAGTAS</sequence>
<dbReference type="Proteomes" id="UP001204524">
    <property type="component" value="Unassembled WGS sequence"/>
</dbReference>
<reference evidence="2 3" key="1">
    <citation type="submission" date="2022-06" db="EMBL/GenBank/DDBJ databases">
        <authorList>
            <person name="So Y."/>
        </authorList>
    </citation>
    <scope>NUCLEOTIDE SEQUENCE [LARGE SCALE GENOMIC DNA]</scope>
    <source>
        <strain evidence="2 3">STR3</strain>
    </source>
</reference>
<dbReference type="Gene3D" id="3.40.50.2000">
    <property type="entry name" value="Glycogen Phosphorylase B"/>
    <property type="match status" value="1"/>
</dbReference>
<proteinExistence type="predicted"/>
<protein>
    <recommendedName>
        <fullName evidence="1">Glycosyl transferase family 28 C-terminal domain-containing protein</fullName>
    </recommendedName>
</protein>
<dbReference type="SUPFAM" id="SSF53756">
    <property type="entry name" value="UDP-Glycosyltransferase/glycogen phosphorylase"/>
    <property type="match status" value="1"/>
</dbReference>
<name>A0ABT1KVR3_9ACTN</name>
<evidence type="ECO:0000259" key="1">
    <source>
        <dbReference type="Pfam" id="PF04101"/>
    </source>
</evidence>
<dbReference type="EMBL" id="JANARS010000003">
    <property type="protein sequence ID" value="MCP3421862.1"/>
    <property type="molecule type" value="Genomic_DNA"/>
</dbReference>
<gene>
    <name evidence="2" type="ORF">NCI01_08660</name>
</gene>
<dbReference type="Pfam" id="PF04101">
    <property type="entry name" value="Glyco_tran_28_C"/>
    <property type="match status" value="1"/>
</dbReference>
<organism evidence="2 3">
    <name type="scientific">Nocardioides pinisoli</name>
    <dbReference type="NCBI Taxonomy" id="2950279"/>
    <lineage>
        <taxon>Bacteria</taxon>
        <taxon>Bacillati</taxon>
        <taxon>Actinomycetota</taxon>
        <taxon>Actinomycetes</taxon>
        <taxon>Propionibacteriales</taxon>
        <taxon>Nocardioidaceae</taxon>
        <taxon>Nocardioides</taxon>
    </lineage>
</organism>
<dbReference type="RefSeq" id="WP_254181072.1">
    <property type="nucleotide sequence ID" value="NZ_JANARS010000003.1"/>
</dbReference>